<evidence type="ECO:0000256" key="1">
    <source>
        <dbReference type="SAM" id="MobiDB-lite"/>
    </source>
</evidence>
<sequence length="264" mass="27698">MEGCEEFQRQKVVQETSNSGGNGQPVGSGTSISSEATYGPWMIAENRNRRPRKELGRVRVEGSGVRQSRGSRFTVLDGAGLEDEYVQEARVIAAGPDLVLTTNAETMVSEEQERQVQAEGGVQSLSGRELQDVQPNVVDGRGHDPVQVVSSGGGVVPQVLPHVVSNVTGNHNAVAILDAANEKRRQRLVKSGIGLGGARKNVGDGQRSGTQWTEGSFSHSDALDPSGVVLPVSGNSMEIGNMNLGLGLNNDSGGHGNGVPSHTS</sequence>
<keyword evidence="3" id="KW-1185">Reference proteome</keyword>
<dbReference type="EMBL" id="JBBPBM010000359">
    <property type="protein sequence ID" value="KAK8496610.1"/>
    <property type="molecule type" value="Genomic_DNA"/>
</dbReference>
<name>A0ABR2ASP0_9ROSI</name>
<proteinExistence type="predicted"/>
<accession>A0ABR2ASP0</accession>
<evidence type="ECO:0000313" key="3">
    <source>
        <dbReference type="Proteomes" id="UP001472677"/>
    </source>
</evidence>
<feature type="compositionally biased region" description="Polar residues" evidence="1">
    <location>
        <begin position="27"/>
        <end position="36"/>
    </location>
</feature>
<gene>
    <name evidence="2" type="ORF">V6N12_019818</name>
</gene>
<organism evidence="2 3">
    <name type="scientific">Hibiscus sabdariffa</name>
    <name type="common">roselle</name>
    <dbReference type="NCBI Taxonomy" id="183260"/>
    <lineage>
        <taxon>Eukaryota</taxon>
        <taxon>Viridiplantae</taxon>
        <taxon>Streptophyta</taxon>
        <taxon>Embryophyta</taxon>
        <taxon>Tracheophyta</taxon>
        <taxon>Spermatophyta</taxon>
        <taxon>Magnoliopsida</taxon>
        <taxon>eudicotyledons</taxon>
        <taxon>Gunneridae</taxon>
        <taxon>Pentapetalae</taxon>
        <taxon>rosids</taxon>
        <taxon>malvids</taxon>
        <taxon>Malvales</taxon>
        <taxon>Malvaceae</taxon>
        <taxon>Malvoideae</taxon>
        <taxon>Hibiscus</taxon>
    </lineage>
</organism>
<evidence type="ECO:0000313" key="2">
    <source>
        <dbReference type="EMBL" id="KAK8496610.1"/>
    </source>
</evidence>
<protein>
    <submittedName>
        <fullName evidence="2">Uncharacterized protein</fullName>
    </submittedName>
</protein>
<dbReference type="Proteomes" id="UP001472677">
    <property type="component" value="Unassembled WGS sequence"/>
</dbReference>
<feature type="compositionally biased region" description="Polar residues" evidence="1">
    <location>
        <begin position="207"/>
        <end position="219"/>
    </location>
</feature>
<feature type="region of interest" description="Disordered" evidence="1">
    <location>
        <begin position="199"/>
        <end position="224"/>
    </location>
</feature>
<comment type="caution">
    <text evidence="2">The sequence shown here is derived from an EMBL/GenBank/DDBJ whole genome shotgun (WGS) entry which is preliminary data.</text>
</comment>
<feature type="region of interest" description="Disordered" evidence="1">
    <location>
        <begin position="1"/>
        <end position="67"/>
    </location>
</feature>
<reference evidence="2 3" key="1">
    <citation type="journal article" date="2024" name="G3 (Bethesda)">
        <title>Genome assembly of Hibiscus sabdariffa L. provides insights into metabolisms of medicinal natural products.</title>
        <authorList>
            <person name="Kim T."/>
        </authorList>
    </citation>
    <scope>NUCLEOTIDE SEQUENCE [LARGE SCALE GENOMIC DNA]</scope>
    <source>
        <strain evidence="2">TK-2024</strain>
        <tissue evidence="2">Old leaves</tissue>
    </source>
</reference>